<dbReference type="RefSeq" id="WP_310014549.1">
    <property type="nucleotide sequence ID" value="NZ_JAVDQT010000006.1"/>
</dbReference>
<evidence type="ECO:0000256" key="3">
    <source>
        <dbReference type="ARBA" id="ARBA00022840"/>
    </source>
</evidence>
<evidence type="ECO:0000256" key="1">
    <source>
        <dbReference type="ARBA" id="ARBA00022741"/>
    </source>
</evidence>
<evidence type="ECO:0000259" key="4">
    <source>
        <dbReference type="SMART" id="SM00797"/>
    </source>
</evidence>
<dbReference type="PANTHER" id="PTHR43309">
    <property type="entry name" value="5-OXOPROLINASE SUBUNIT C"/>
    <property type="match status" value="1"/>
</dbReference>
<keyword evidence="1" id="KW-0547">Nucleotide-binding</keyword>
<evidence type="ECO:0000313" key="5">
    <source>
        <dbReference type="EMBL" id="MDR6433606.1"/>
    </source>
</evidence>
<dbReference type="Proteomes" id="UP001184614">
    <property type="component" value="Unassembled WGS sequence"/>
</dbReference>
<keyword evidence="3" id="KW-0067">ATP-binding</keyword>
<dbReference type="Pfam" id="PF02626">
    <property type="entry name" value="CT_A_B"/>
    <property type="match status" value="1"/>
</dbReference>
<keyword evidence="2" id="KW-0378">Hydrolase</keyword>
<dbReference type="InterPro" id="IPR029000">
    <property type="entry name" value="Cyclophilin-like_dom_sf"/>
</dbReference>
<dbReference type="SUPFAM" id="SSF50891">
    <property type="entry name" value="Cyclophilin-like"/>
    <property type="match status" value="1"/>
</dbReference>
<protein>
    <submittedName>
        <fullName evidence="5">Biotin-dependent carboxylase-like uncharacterized protein</fullName>
    </submittedName>
</protein>
<dbReference type="Gene3D" id="2.40.100.10">
    <property type="entry name" value="Cyclophilin-like"/>
    <property type="match status" value="1"/>
</dbReference>
<keyword evidence="6" id="KW-1185">Reference proteome</keyword>
<dbReference type="PANTHER" id="PTHR43309:SF3">
    <property type="entry name" value="5-OXOPROLINASE SUBUNIT C"/>
    <property type="match status" value="1"/>
</dbReference>
<gene>
    <name evidence="5" type="ORF">J2782_003352</name>
</gene>
<dbReference type="SMART" id="SM00797">
    <property type="entry name" value="AHS2"/>
    <property type="match status" value="1"/>
</dbReference>
<dbReference type="NCBIfam" id="TIGR00724">
    <property type="entry name" value="urea_amlyse_rel"/>
    <property type="match status" value="1"/>
</dbReference>
<comment type="caution">
    <text evidence="5">The sequence shown here is derived from an EMBL/GenBank/DDBJ whole genome shotgun (WGS) entry which is preliminary data.</text>
</comment>
<sequence>MIEIIQPGILSTIQDLGRPSYRQVGVTASGAMDPLAFQAANILAGNNRNEATIEIALGGIEIHFLHDTVFALTGTNINATLDGSPVPGWWVQQAYAGQVLKSTPVGEGMYAYLAIAGGFTIEPVLGSVSTDRKGGFGGIEGRALKTGDHLPLRSGAQEISIARGFGFNTQKFGLLETDNVIRMLPAAEWDNYDSAMQQSFLQSNWRIQPDSNRIGYRLEGPIIEAVRKTELFSHGILPGVIQLPPSGQPVVQMNDANTCGGYPKLGVIIGADLRKLAQTRLGGHVRFTRTDHETAIAAANASELRLNQLEAQATLAWQMVRKKAA</sequence>
<reference evidence="5 6" key="1">
    <citation type="submission" date="2023-07" db="EMBL/GenBank/DDBJ databases">
        <title>Sorghum-associated microbial communities from plants grown in Nebraska, USA.</title>
        <authorList>
            <person name="Schachtman D."/>
        </authorList>
    </citation>
    <scope>NUCLEOTIDE SEQUENCE [LARGE SCALE GENOMIC DNA]</scope>
    <source>
        <strain evidence="5 6">DS1730</strain>
    </source>
</reference>
<feature type="domain" description="Carboxyltransferase" evidence="4">
    <location>
        <begin position="23"/>
        <end position="305"/>
    </location>
</feature>
<organism evidence="5 6">
    <name type="scientific">Brucella pseudogrignonensis</name>
    <dbReference type="NCBI Taxonomy" id="419475"/>
    <lineage>
        <taxon>Bacteria</taxon>
        <taxon>Pseudomonadati</taxon>
        <taxon>Pseudomonadota</taxon>
        <taxon>Alphaproteobacteria</taxon>
        <taxon>Hyphomicrobiales</taxon>
        <taxon>Brucellaceae</taxon>
        <taxon>Brucella/Ochrobactrum group</taxon>
        <taxon>Brucella</taxon>
    </lineage>
</organism>
<dbReference type="InterPro" id="IPR052708">
    <property type="entry name" value="PxpC"/>
</dbReference>
<evidence type="ECO:0000256" key="2">
    <source>
        <dbReference type="ARBA" id="ARBA00022801"/>
    </source>
</evidence>
<dbReference type="InterPro" id="IPR003778">
    <property type="entry name" value="CT_A_B"/>
</dbReference>
<dbReference type="EMBL" id="JAVDQT010000006">
    <property type="protein sequence ID" value="MDR6433606.1"/>
    <property type="molecule type" value="Genomic_DNA"/>
</dbReference>
<proteinExistence type="predicted"/>
<evidence type="ECO:0000313" key="6">
    <source>
        <dbReference type="Proteomes" id="UP001184614"/>
    </source>
</evidence>
<name>A0ABU1MCV9_9HYPH</name>
<accession>A0ABU1MCV9</accession>